<sequence length="104" mass="10592">MGKDGGLVDGHGTANADVDFFLLVMVPLENTVLSVDQASLDEDFSYKLALAIFDVIVGHHLVVGGDIERGGHGDVDAGGEDDGQGVEDGLGDHTGMRGEAGGAV</sequence>
<reference evidence="3" key="1">
    <citation type="journal article" date="2014" name="Proc. Natl. Acad. Sci. U.S.A.">
        <title>Extensive sampling of basidiomycete genomes demonstrates inadequacy of the white-rot/brown-rot paradigm for wood decay fungi.</title>
        <authorList>
            <person name="Riley R."/>
            <person name="Salamov A.A."/>
            <person name="Brown D.W."/>
            <person name="Nagy L.G."/>
            <person name="Floudas D."/>
            <person name="Held B.W."/>
            <person name="Levasseur A."/>
            <person name="Lombard V."/>
            <person name="Morin E."/>
            <person name="Otillar R."/>
            <person name="Lindquist E.A."/>
            <person name="Sun H."/>
            <person name="LaButti K.M."/>
            <person name="Schmutz J."/>
            <person name="Jabbour D."/>
            <person name="Luo H."/>
            <person name="Baker S.E."/>
            <person name="Pisabarro A.G."/>
            <person name="Walton J.D."/>
            <person name="Blanchette R.A."/>
            <person name="Henrissat B."/>
            <person name="Martin F."/>
            <person name="Cullen D."/>
            <person name="Hibbett D.S."/>
            <person name="Grigoriev I.V."/>
        </authorList>
    </citation>
    <scope>NUCLEOTIDE SEQUENCE [LARGE SCALE GENOMIC DNA]</scope>
    <source>
        <strain evidence="3">MUCL 33604</strain>
    </source>
</reference>
<organism evidence="2 3">
    <name type="scientific">Jaapia argillacea MUCL 33604</name>
    <dbReference type="NCBI Taxonomy" id="933084"/>
    <lineage>
        <taxon>Eukaryota</taxon>
        <taxon>Fungi</taxon>
        <taxon>Dikarya</taxon>
        <taxon>Basidiomycota</taxon>
        <taxon>Agaricomycotina</taxon>
        <taxon>Agaricomycetes</taxon>
        <taxon>Agaricomycetidae</taxon>
        <taxon>Jaapiales</taxon>
        <taxon>Jaapiaceae</taxon>
        <taxon>Jaapia</taxon>
    </lineage>
</organism>
<dbReference type="HOGENOM" id="CLU_2250542_0_0_1"/>
<evidence type="ECO:0000313" key="2">
    <source>
        <dbReference type="EMBL" id="KDQ53127.1"/>
    </source>
</evidence>
<evidence type="ECO:0000256" key="1">
    <source>
        <dbReference type="SAM" id="MobiDB-lite"/>
    </source>
</evidence>
<name>A0A067PPA3_9AGAM</name>
<keyword evidence="3" id="KW-1185">Reference proteome</keyword>
<dbReference type="InParanoid" id="A0A067PPA3"/>
<dbReference type="Proteomes" id="UP000027265">
    <property type="component" value="Unassembled WGS sequence"/>
</dbReference>
<protein>
    <submittedName>
        <fullName evidence="2">Uncharacterized protein</fullName>
    </submittedName>
</protein>
<feature type="region of interest" description="Disordered" evidence="1">
    <location>
        <begin position="71"/>
        <end position="104"/>
    </location>
</feature>
<gene>
    <name evidence="2" type="ORF">JAAARDRAFT_197620</name>
</gene>
<proteinExistence type="predicted"/>
<accession>A0A067PPA3</accession>
<dbReference type="AlphaFoldDB" id="A0A067PPA3"/>
<evidence type="ECO:0000313" key="3">
    <source>
        <dbReference type="Proteomes" id="UP000027265"/>
    </source>
</evidence>
<dbReference type="EMBL" id="KL197735">
    <property type="protein sequence ID" value="KDQ53127.1"/>
    <property type="molecule type" value="Genomic_DNA"/>
</dbReference>